<evidence type="ECO:0000256" key="3">
    <source>
        <dbReference type="ARBA" id="ARBA00023284"/>
    </source>
</evidence>
<dbReference type="InterPro" id="IPR050553">
    <property type="entry name" value="Thioredoxin_ResA/DsbE_sf"/>
</dbReference>
<dbReference type="CDD" id="cd02966">
    <property type="entry name" value="TlpA_like_family"/>
    <property type="match status" value="1"/>
</dbReference>
<evidence type="ECO:0000313" key="6">
    <source>
        <dbReference type="Proteomes" id="UP001449657"/>
    </source>
</evidence>
<keyword evidence="2" id="KW-0201">Cytochrome c-type biogenesis</keyword>
<evidence type="ECO:0000256" key="2">
    <source>
        <dbReference type="ARBA" id="ARBA00022748"/>
    </source>
</evidence>
<evidence type="ECO:0000259" key="4">
    <source>
        <dbReference type="PROSITE" id="PS51352"/>
    </source>
</evidence>
<dbReference type="PROSITE" id="PS51352">
    <property type="entry name" value="THIOREDOXIN_2"/>
    <property type="match status" value="1"/>
</dbReference>
<keyword evidence="3" id="KW-0676">Redox-active center</keyword>
<dbReference type="InterPro" id="IPR036249">
    <property type="entry name" value="Thioredoxin-like_sf"/>
</dbReference>
<reference evidence="5 6" key="1">
    <citation type="submission" date="2024-03" db="EMBL/GenBank/DDBJ databases">
        <title>Chitinophaga caseinilytica sp. nov., a casein hydrolysing bacterium isolated from forest soil.</title>
        <authorList>
            <person name="Lee D.S."/>
            <person name="Han D.M."/>
            <person name="Baek J.H."/>
            <person name="Choi D.G."/>
            <person name="Jeon J.H."/>
            <person name="Jeon C.O."/>
        </authorList>
    </citation>
    <scope>NUCLEOTIDE SEQUENCE [LARGE SCALE GENOMIC DNA]</scope>
    <source>
        <strain evidence="5 6">KACC 19118</strain>
    </source>
</reference>
<dbReference type="Gene3D" id="3.40.30.10">
    <property type="entry name" value="Glutaredoxin"/>
    <property type="match status" value="1"/>
</dbReference>
<feature type="domain" description="Thioredoxin" evidence="4">
    <location>
        <begin position="429"/>
        <end position="574"/>
    </location>
</feature>
<gene>
    <name evidence="5" type="ORF">WJU22_00960</name>
</gene>
<comment type="subcellular location">
    <subcellularLocation>
        <location evidence="1">Cell envelope</location>
    </subcellularLocation>
</comment>
<dbReference type="RefSeq" id="WP_341841435.1">
    <property type="nucleotide sequence ID" value="NZ_CP149792.1"/>
</dbReference>
<evidence type="ECO:0000256" key="1">
    <source>
        <dbReference type="ARBA" id="ARBA00004196"/>
    </source>
</evidence>
<evidence type="ECO:0000313" key="5">
    <source>
        <dbReference type="EMBL" id="WZN46753.1"/>
    </source>
</evidence>
<dbReference type="Proteomes" id="UP001449657">
    <property type="component" value="Chromosome"/>
</dbReference>
<keyword evidence="6" id="KW-1185">Reference proteome</keyword>
<name>A0ABZ2Z3M5_9BACT</name>
<dbReference type="InterPro" id="IPR013766">
    <property type="entry name" value="Thioredoxin_domain"/>
</dbReference>
<dbReference type="PANTHER" id="PTHR42852">
    <property type="entry name" value="THIOL:DISULFIDE INTERCHANGE PROTEIN DSBE"/>
    <property type="match status" value="1"/>
</dbReference>
<proteinExistence type="predicted"/>
<protein>
    <submittedName>
        <fullName evidence="5">TlpA disulfide reductase family protein</fullName>
    </submittedName>
</protein>
<sequence>MVIAPAKPEAGETVTVTLDPSVATGPIPAGATAVTVQFVTSNFYDLPIRIPMVKTNGKWTASFRLAPYAAFATFQLTSGNAIERPAADRLFEVMVYKKGLPVRHALLYRGGSMAAQMGKAPGTAAASAALYEQELKAFPDNYEAKLRLLVYQEQVAKLASEKKAIRRRMHDVIEAKWNEAPSDRGNLNRVTMGYLIIGEPSRLDSIRKQVGVRYPETALGRSLHADFISREKDSARRIALLELALDKETEQTEADFSPFHEQLFELYARAKDSAKTVFHAGKVRHDMESPHLPRFYKSMAETLIENAVALPLARQYTNMALAMADRWPAGLIRYFPETGHIIPLVDDSTRRAVTAQAKGNLLSMLGLIDMLEGKDGDGEAHMRAAIAASHDHETLENVSRFYKQTGRETALAEIGALRLGELKAAVARQMIDKPAPELSSFVDLKGNPVTPESLRGKVVLIDFWATWCVPCMQEMPFVQKLYDEFKSNPDVVFMIVNSGAKNTLQDAQNWKGNKTYSFPVYYNTDPNIGEKFNFNIIPATYVIDKNGRIRFANIGFEGAEVESRLRVQLQMALTP</sequence>
<dbReference type="SUPFAM" id="SSF52833">
    <property type="entry name" value="Thioredoxin-like"/>
    <property type="match status" value="1"/>
</dbReference>
<accession>A0ABZ2Z3M5</accession>
<dbReference type="Pfam" id="PF08534">
    <property type="entry name" value="Redoxin"/>
    <property type="match status" value="1"/>
</dbReference>
<organism evidence="5 6">
    <name type="scientific">Chitinophaga caseinilytica</name>
    <dbReference type="NCBI Taxonomy" id="2267521"/>
    <lineage>
        <taxon>Bacteria</taxon>
        <taxon>Pseudomonadati</taxon>
        <taxon>Bacteroidota</taxon>
        <taxon>Chitinophagia</taxon>
        <taxon>Chitinophagales</taxon>
        <taxon>Chitinophagaceae</taxon>
        <taxon>Chitinophaga</taxon>
    </lineage>
</organism>
<dbReference type="PROSITE" id="PS00194">
    <property type="entry name" value="THIOREDOXIN_1"/>
    <property type="match status" value="1"/>
</dbReference>
<dbReference type="PANTHER" id="PTHR42852:SF13">
    <property type="entry name" value="PROTEIN DIPZ"/>
    <property type="match status" value="1"/>
</dbReference>
<dbReference type="EMBL" id="CP150096">
    <property type="protein sequence ID" value="WZN46753.1"/>
    <property type="molecule type" value="Genomic_DNA"/>
</dbReference>
<dbReference type="InterPro" id="IPR017937">
    <property type="entry name" value="Thioredoxin_CS"/>
</dbReference>
<dbReference type="InterPro" id="IPR013740">
    <property type="entry name" value="Redoxin"/>
</dbReference>